<comment type="similarity">
    <text evidence="1">Belongs to the lysine N-acyltransferase MbtK family.</text>
</comment>
<evidence type="ECO:0000313" key="5">
    <source>
        <dbReference type="Proteomes" id="UP000664169"/>
    </source>
</evidence>
<sequence length="567" mass="63696">MAPNILHLPNGQTISVSSVFGGLYFKNNELSTHHQSHMPPGWTIVLHSEDDEEENAKNLPAQQNPDEDDNIYTQTASSHIHRYRKPTLHNDAVFISSISNPSNNDFKPAVSQTRSIAMMLWATLWWYFHQPMPALQSPFPAQSPEAGRPKEEWRIRIKREGIFKAKHLLPKLERMGLVATDGSSVGVEDEKHNKAWDRIFVSQRAFWQIDPRIYLFTLSPTHSSPMMPSTPHSSRPSSPSRGETNTGNPGPPGSRPTSVSADTGLWSPAMEMGPFASSSHLPTYYPPHPAQYISTNGIRHPLRPKPPRQGETIYTRYVPSLGQYISLRVASLSQDPIPYRGPTGSPYGAGMTYSTNSSGQTPAITPPGQSTPQPSFLPPQSAVRTALHSPPLPSQMAYIPSSDLTVLNKWHNDPRVAAFWGESGPISRTEKFLHIGLSSKHSFPILGCFDGKPFGYFELYWVKEDRLGPLIDRGRAGDWDRGIHALVGEQEFRGPHRVEVWLSALVHYLWLQDARTERIWCEPRIDNTKFIEYLKQVGFRQEGEVTFPYKQSALMTISRDTWIAPAL</sequence>
<reference evidence="4" key="1">
    <citation type="submission" date="2021-03" db="EMBL/GenBank/DDBJ databases">
        <authorList>
            <person name="Tagirdzhanova G."/>
        </authorList>
    </citation>
    <scope>NUCLEOTIDE SEQUENCE</scope>
</reference>
<name>A0A8H3IMB0_9LECA</name>
<dbReference type="PANTHER" id="PTHR31438:SF1">
    <property type="entry name" value="LYSINE N-ACYLTRANSFERASE C17G9.06C-RELATED"/>
    <property type="match status" value="1"/>
</dbReference>
<dbReference type="InterPro" id="IPR016181">
    <property type="entry name" value="Acyl_CoA_acyltransferase"/>
</dbReference>
<protein>
    <recommendedName>
        <fullName evidence="3">Acyltransferase MbtK/IucB-like conserved domain-containing protein</fullName>
    </recommendedName>
</protein>
<accession>A0A8H3IMB0</accession>
<dbReference type="EMBL" id="CAJPDQ010000021">
    <property type="protein sequence ID" value="CAF9924248.1"/>
    <property type="molecule type" value="Genomic_DNA"/>
</dbReference>
<dbReference type="AlphaFoldDB" id="A0A8H3IMB0"/>
<feature type="domain" description="Acyltransferase MbtK/IucB-like conserved" evidence="3">
    <location>
        <begin position="396"/>
        <end position="443"/>
    </location>
</feature>
<keyword evidence="5" id="KW-1185">Reference proteome</keyword>
<dbReference type="OrthoDB" id="448427at2759"/>
<feature type="compositionally biased region" description="Polar residues" evidence="2">
    <location>
        <begin position="355"/>
        <end position="374"/>
    </location>
</feature>
<dbReference type="SMART" id="SM01006">
    <property type="entry name" value="AlcB"/>
    <property type="match status" value="1"/>
</dbReference>
<dbReference type="Pfam" id="PF13523">
    <property type="entry name" value="Acetyltransf_8"/>
    <property type="match status" value="1"/>
</dbReference>
<feature type="region of interest" description="Disordered" evidence="2">
    <location>
        <begin position="224"/>
        <end position="266"/>
    </location>
</feature>
<gene>
    <name evidence="4" type="ORF">GOMPHAMPRED_003565</name>
</gene>
<dbReference type="InterPro" id="IPR019432">
    <property type="entry name" value="Acyltransferase_MbtK/IucB-like"/>
</dbReference>
<dbReference type="GO" id="GO:0016410">
    <property type="term" value="F:N-acyltransferase activity"/>
    <property type="evidence" value="ECO:0007669"/>
    <property type="project" value="TreeGrafter"/>
</dbReference>
<dbReference type="GO" id="GO:0019290">
    <property type="term" value="P:siderophore biosynthetic process"/>
    <property type="evidence" value="ECO:0007669"/>
    <property type="project" value="InterPro"/>
</dbReference>
<evidence type="ECO:0000256" key="2">
    <source>
        <dbReference type="SAM" id="MobiDB-lite"/>
    </source>
</evidence>
<evidence type="ECO:0000256" key="1">
    <source>
        <dbReference type="ARBA" id="ARBA00009893"/>
    </source>
</evidence>
<dbReference type="PANTHER" id="PTHR31438">
    <property type="entry name" value="LYSINE N-ACYLTRANSFERASE C17G9.06C-RELATED"/>
    <property type="match status" value="1"/>
</dbReference>
<proteinExistence type="inferred from homology"/>
<dbReference type="Proteomes" id="UP000664169">
    <property type="component" value="Unassembled WGS sequence"/>
</dbReference>
<dbReference type="Gene3D" id="3.40.630.30">
    <property type="match status" value="1"/>
</dbReference>
<feature type="region of interest" description="Disordered" evidence="2">
    <location>
        <begin position="355"/>
        <end position="379"/>
    </location>
</feature>
<evidence type="ECO:0000259" key="3">
    <source>
        <dbReference type="SMART" id="SM01006"/>
    </source>
</evidence>
<comment type="caution">
    <text evidence="4">The sequence shown here is derived from an EMBL/GenBank/DDBJ whole genome shotgun (WGS) entry which is preliminary data.</text>
</comment>
<feature type="compositionally biased region" description="Low complexity" evidence="2">
    <location>
        <begin position="224"/>
        <end position="248"/>
    </location>
</feature>
<organism evidence="4 5">
    <name type="scientific">Gomphillus americanus</name>
    <dbReference type="NCBI Taxonomy" id="1940652"/>
    <lineage>
        <taxon>Eukaryota</taxon>
        <taxon>Fungi</taxon>
        <taxon>Dikarya</taxon>
        <taxon>Ascomycota</taxon>
        <taxon>Pezizomycotina</taxon>
        <taxon>Lecanoromycetes</taxon>
        <taxon>OSLEUM clade</taxon>
        <taxon>Ostropomycetidae</taxon>
        <taxon>Ostropales</taxon>
        <taxon>Graphidaceae</taxon>
        <taxon>Gomphilloideae</taxon>
        <taxon>Gomphillus</taxon>
    </lineage>
</organism>
<evidence type="ECO:0000313" key="4">
    <source>
        <dbReference type="EMBL" id="CAF9924248.1"/>
    </source>
</evidence>
<dbReference type="SUPFAM" id="SSF55729">
    <property type="entry name" value="Acyl-CoA N-acyltransferases (Nat)"/>
    <property type="match status" value="1"/>
</dbReference>